<comment type="caution">
    <text evidence="1">The sequence shown here is derived from an EMBL/GenBank/DDBJ whole genome shotgun (WGS) entry which is preliminary data.</text>
</comment>
<reference evidence="1" key="1">
    <citation type="journal article" date="2020" name="Fungal Divers.">
        <title>Resolving the Mortierellaceae phylogeny through synthesis of multi-gene phylogenetics and phylogenomics.</title>
        <authorList>
            <person name="Vandepol N."/>
            <person name="Liber J."/>
            <person name="Desiro A."/>
            <person name="Na H."/>
            <person name="Kennedy M."/>
            <person name="Barry K."/>
            <person name="Grigoriev I.V."/>
            <person name="Miller A.N."/>
            <person name="O'Donnell K."/>
            <person name="Stajich J.E."/>
            <person name="Bonito G."/>
        </authorList>
    </citation>
    <scope>NUCLEOTIDE SEQUENCE</scope>
    <source>
        <strain evidence="1">NRRL 6426</strain>
    </source>
</reference>
<dbReference type="AlphaFoldDB" id="A0A9P5VAG2"/>
<dbReference type="OrthoDB" id="2366725at2759"/>
<dbReference type="Gene3D" id="3.80.10.10">
    <property type="entry name" value="Ribonuclease Inhibitor"/>
    <property type="match status" value="1"/>
</dbReference>
<proteinExistence type="predicted"/>
<dbReference type="EMBL" id="JAAAUQ010000474">
    <property type="protein sequence ID" value="KAF9149914.1"/>
    <property type="molecule type" value="Genomic_DNA"/>
</dbReference>
<dbReference type="InterPro" id="IPR032675">
    <property type="entry name" value="LRR_dom_sf"/>
</dbReference>
<sequence>MKYAAACERIFLIPELLVLVCSYLTKREILRLMVVSRNLHDVFFPVFYEHLNLRQSSVILLNRTTFKSLIMSAPHVRKLILDDEFLVMYSKGVVAFKKGITADGDPCSMAAMPLSPMDQLSGLTYVSSNSLNPDVHTDDQYRRVGRNFIRFCWVTEISPLLTRLSAGLLFISNNHEPGALARTIGGLVHLRELKLNVVCSEALWSKLILGITRHCPPLVQEIQLVWTQVKFNHPNLLALVELDEIDRDESPLPMPLEPLEHLTTLDLEGGQYYRSQDICPLLERCPRLTTLHPPPSAALDQILTATFISQYCPRLRRIYRRKGNKEPYGSSTFGVIVSTIPRNTLQHLLIGTNTGNDTHLCSLIPNHYESLTSVKFLGCRVLDRPTILGILRNCAALEEFLVQGFDDYLWDASITIEEGAEKPWASNRIRVLELAVDFGVMNEFTYPKPPEEPSRRQLERRKQLENFYRRIAAQHLMTDLCLKVADKPQQPGGRGKHYNQFSLSSMLILQLYHNPPYTQRTGYLALFSEMNQLRTLSGSFCALTFRRHNLITTAEADWVRKHWPKFQSGYIGRLEAIAPESSVFNKRPII</sequence>
<dbReference type="SUPFAM" id="SSF52047">
    <property type="entry name" value="RNI-like"/>
    <property type="match status" value="1"/>
</dbReference>
<keyword evidence="2" id="KW-1185">Reference proteome</keyword>
<organism evidence="1 2">
    <name type="scientific">Linnemannia schmuckeri</name>
    <dbReference type="NCBI Taxonomy" id="64567"/>
    <lineage>
        <taxon>Eukaryota</taxon>
        <taxon>Fungi</taxon>
        <taxon>Fungi incertae sedis</taxon>
        <taxon>Mucoromycota</taxon>
        <taxon>Mortierellomycotina</taxon>
        <taxon>Mortierellomycetes</taxon>
        <taxon>Mortierellales</taxon>
        <taxon>Mortierellaceae</taxon>
        <taxon>Linnemannia</taxon>
    </lineage>
</organism>
<evidence type="ECO:0008006" key="3">
    <source>
        <dbReference type="Google" id="ProtNLM"/>
    </source>
</evidence>
<accession>A0A9P5VAG2</accession>
<evidence type="ECO:0000313" key="1">
    <source>
        <dbReference type="EMBL" id="KAF9149914.1"/>
    </source>
</evidence>
<name>A0A9P5VAG2_9FUNG</name>
<dbReference type="Proteomes" id="UP000748756">
    <property type="component" value="Unassembled WGS sequence"/>
</dbReference>
<gene>
    <name evidence="1" type="ORF">BG015_008269</name>
</gene>
<evidence type="ECO:0000313" key="2">
    <source>
        <dbReference type="Proteomes" id="UP000748756"/>
    </source>
</evidence>
<protein>
    <recommendedName>
        <fullName evidence="3">F-box domain-containing protein</fullName>
    </recommendedName>
</protein>